<feature type="transmembrane region" description="Helical" evidence="1">
    <location>
        <begin position="152"/>
        <end position="175"/>
    </location>
</feature>
<dbReference type="AlphaFoldDB" id="A0A4Q7Z5P2"/>
<name>A0A4Q7Z5P2_9GAMM</name>
<gene>
    <name evidence="3" type="ORF">EV700_1830</name>
</gene>
<keyword evidence="1" id="KW-0812">Transmembrane</keyword>
<feature type="domain" description="DUF2062" evidence="2">
    <location>
        <begin position="30"/>
        <end position="183"/>
    </location>
</feature>
<evidence type="ECO:0000259" key="2">
    <source>
        <dbReference type="Pfam" id="PF09835"/>
    </source>
</evidence>
<keyword evidence="1" id="KW-0472">Membrane</keyword>
<evidence type="ECO:0000313" key="4">
    <source>
        <dbReference type="Proteomes" id="UP000292423"/>
    </source>
</evidence>
<dbReference type="Pfam" id="PF09835">
    <property type="entry name" value="DUF2062"/>
    <property type="match status" value="1"/>
</dbReference>
<feature type="transmembrane region" description="Helical" evidence="1">
    <location>
        <begin position="51"/>
        <end position="76"/>
    </location>
</feature>
<sequence length="198" mass="22164">MNVEVGMPKQLIRRYLPNPEKIARTPGLGFLKHRLEDPNLWHLNRRSASGAMFWGLWCAFLPMPFQTVPAAIAALVFRVNLPLAIVLCWVSNPLTMLPVIFVGYDIGALLLKQPLLNMAEISKLIGQLGNLFGSSPEAAANRVGMANHIEPFLLGMMVTGFLAGCLGYLGMNWYWRRHVTRAWLQRRKRQSASPPTAT</sequence>
<dbReference type="OrthoDB" id="9786029at2"/>
<protein>
    <recommendedName>
        <fullName evidence="2">DUF2062 domain-containing protein</fullName>
    </recommendedName>
</protein>
<dbReference type="InterPro" id="IPR018639">
    <property type="entry name" value="DUF2062"/>
</dbReference>
<accession>A0A4Q7Z5P2</accession>
<evidence type="ECO:0000256" key="1">
    <source>
        <dbReference type="SAM" id="Phobius"/>
    </source>
</evidence>
<organism evidence="3 4">
    <name type="scientific">Fluviicoccus keumensis</name>
    <dbReference type="NCBI Taxonomy" id="1435465"/>
    <lineage>
        <taxon>Bacteria</taxon>
        <taxon>Pseudomonadati</taxon>
        <taxon>Pseudomonadota</taxon>
        <taxon>Gammaproteobacteria</taxon>
        <taxon>Moraxellales</taxon>
        <taxon>Moraxellaceae</taxon>
        <taxon>Fluviicoccus</taxon>
    </lineage>
</organism>
<reference evidence="3 4" key="1">
    <citation type="submission" date="2019-02" db="EMBL/GenBank/DDBJ databases">
        <title>Genomic Encyclopedia of Type Strains, Phase IV (KMG-IV): sequencing the most valuable type-strain genomes for metagenomic binning, comparative biology and taxonomic classification.</title>
        <authorList>
            <person name="Goeker M."/>
        </authorList>
    </citation>
    <scope>NUCLEOTIDE SEQUENCE [LARGE SCALE GENOMIC DNA]</scope>
    <source>
        <strain evidence="3 4">DSM 105135</strain>
    </source>
</reference>
<dbReference type="PANTHER" id="PTHR40547:SF1">
    <property type="entry name" value="SLL0298 PROTEIN"/>
    <property type="match status" value="1"/>
</dbReference>
<keyword evidence="1" id="KW-1133">Transmembrane helix</keyword>
<comment type="caution">
    <text evidence="3">The sequence shown here is derived from an EMBL/GenBank/DDBJ whole genome shotgun (WGS) entry which is preliminary data.</text>
</comment>
<dbReference type="Proteomes" id="UP000292423">
    <property type="component" value="Unassembled WGS sequence"/>
</dbReference>
<dbReference type="PANTHER" id="PTHR40547">
    <property type="entry name" value="SLL0298 PROTEIN"/>
    <property type="match status" value="1"/>
</dbReference>
<evidence type="ECO:0000313" key="3">
    <source>
        <dbReference type="EMBL" id="RZU45023.1"/>
    </source>
</evidence>
<keyword evidence="4" id="KW-1185">Reference proteome</keyword>
<dbReference type="EMBL" id="SHKX01000012">
    <property type="protein sequence ID" value="RZU45023.1"/>
    <property type="molecule type" value="Genomic_DNA"/>
</dbReference>
<proteinExistence type="predicted"/>
<feature type="transmembrane region" description="Helical" evidence="1">
    <location>
        <begin position="83"/>
        <end position="104"/>
    </location>
</feature>